<name>A0A2P2K732_RHIMU</name>
<dbReference type="EMBL" id="GGEC01021007">
    <property type="protein sequence ID" value="MBX01491.1"/>
    <property type="molecule type" value="Transcribed_RNA"/>
</dbReference>
<organism evidence="1">
    <name type="scientific">Rhizophora mucronata</name>
    <name type="common">Asiatic mangrove</name>
    <dbReference type="NCBI Taxonomy" id="61149"/>
    <lineage>
        <taxon>Eukaryota</taxon>
        <taxon>Viridiplantae</taxon>
        <taxon>Streptophyta</taxon>
        <taxon>Embryophyta</taxon>
        <taxon>Tracheophyta</taxon>
        <taxon>Spermatophyta</taxon>
        <taxon>Magnoliopsida</taxon>
        <taxon>eudicotyledons</taxon>
        <taxon>Gunneridae</taxon>
        <taxon>Pentapetalae</taxon>
        <taxon>rosids</taxon>
        <taxon>fabids</taxon>
        <taxon>Malpighiales</taxon>
        <taxon>Rhizophoraceae</taxon>
        <taxon>Rhizophora</taxon>
    </lineage>
</organism>
<proteinExistence type="predicted"/>
<sequence>MTQGHYPPMGISLPIFNNPLSENIKVSPPFLHNVDLYSIWFSCYIQLPDYT</sequence>
<evidence type="ECO:0000313" key="1">
    <source>
        <dbReference type="EMBL" id="MBX01491.1"/>
    </source>
</evidence>
<dbReference type="AlphaFoldDB" id="A0A2P2K732"/>
<reference evidence="1" key="1">
    <citation type="submission" date="2018-02" db="EMBL/GenBank/DDBJ databases">
        <title>Rhizophora mucronata_Transcriptome.</title>
        <authorList>
            <person name="Meera S.P."/>
            <person name="Sreeshan A."/>
            <person name="Augustine A."/>
        </authorList>
    </citation>
    <scope>NUCLEOTIDE SEQUENCE</scope>
    <source>
        <tissue evidence="1">Leaf</tissue>
    </source>
</reference>
<protein>
    <submittedName>
        <fullName evidence="1">Uncharacterized protein</fullName>
    </submittedName>
</protein>
<accession>A0A2P2K732</accession>